<dbReference type="SUPFAM" id="SSF53335">
    <property type="entry name" value="S-adenosyl-L-methionine-dependent methyltransferases"/>
    <property type="match status" value="1"/>
</dbReference>
<dbReference type="InterPro" id="IPR029063">
    <property type="entry name" value="SAM-dependent_MTases_sf"/>
</dbReference>
<proteinExistence type="predicted"/>
<evidence type="ECO:0000313" key="4">
    <source>
        <dbReference type="Proteomes" id="UP000594467"/>
    </source>
</evidence>
<evidence type="ECO:0000313" key="2">
    <source>
        <dbReference type="EMBL" id="QPL29806.1"/>
    </source>
</evidence>
<accession>A0A9Q5FRP2</accession>
<dbReference type="EMBL" id="JAAQYX010000043">
    <property type="protein sequence ID" value="NNB52012.1"/>
    <property type="molecule type" value="Genomic_DNA"/>
</dbReference>
<name>A0A9Q5FRP2_PSEFR</name>
<dbReference type="EMBL" id="CP065202">
    <property type="protein sequence ID" value="QPL29806.1"/>
    <property type="molecule type" value="Genomic_DNA"/>
</dbReference>
<reference evidence="2 4" key="3">
    <citation type="submission" date="2020-11" db="EMBL/GenBank/DDBJ databases">
        <title>The Complete Genome of Pseudomonas fragi A13BB.</title>
        <authorList>
            <person name="Awolope O.K."/>
            <person name="O'Driscoll N.H."/>
            <person name="Di Salvo A."/>
            <person name="Lamb A.J."/>
        </authorList>
    </citation>
    <scope>NUCLEOTIDE SEQUENCE [LARGE SCALE GENOMIC DNA]</scope>
    <source>
        <strain evidence="2 4">A13BB</strain>
    </source>
</reference>
<gene>
    <name evidence="1" type="ORF">HBN89_22555</name>
    <name evidence="2" type="ORF">I5R27_13200</name>
</gene>
<dbReference type="InterPro" id="IPR006901">
    <property type="entry name" value="TrmK"/>
</dbReference>
<dbReference type="AlphaFoldDB" id="A0A9Q5FRP2"/>
<dbReference type="Pfam" id="PF04816">
    <property type="entry name" value="TrmK"/>
    <property type="match status" value="1"/>
</dbReference>
<evidence type="ECO:0000313" key="1">
    <source>
        <dbReference type="EMBL" id="NNB52012.1"/>
    </source>
</evidence>
<dbReference type="GO" id="GO:0160105">
    <property type="term" value="F:tRNA (adenine(22)-N1)-methyltransferase activity"/>
    <property type="evidence" value="ECO:0007669"/>
    <property type="project" value="InterPro"/>
</dbReference>
<dbReference type="Gene3D" id="3.40.50.150">
    <property type="entry name" value="Vaccinia Virus protein VP39"/>
    <property type="match status" value="1"/>
</dbReference>
<protein>
    <submittedName>
        <fullName evidence="2">tRNA (Adenine(22)-N(1))-methyltransferase TrmK</fullName>
    </submittedName>
    <submittedName>
        <fullName evidence="1">tRNA (Adenine-N(1))-methyltransferase</fullName>
    </submittedName>
</protein>
<dbReference type="Gene3D" id="1.10.287.1890">
    <property type="match status" value="1"/>
</dbReference>
<reference evidence="1 3" key="1">
    <citation type="journal article" date="2020" name="Front. Microbiol.">
        <title>Genetic Organization of the aprX-lipA2 Operon Affects the Proteolytic Potential of Pseudomonas Species in Milk.</title>
        <authorList>
            <person name="Maier C."/>
            <person name="Huptas C."/>
            <person name="von Neubeck M."/>
            <person name="Scherer S."/>
            <person name="Wenning M."/>
            <person name="Lucking G."/>
        </authorList>
    </citation>
    <scope>NUCLEOTIDE SEQUENCE [LARGE SCALE GENOMIC DNA]</scope>
    <source>
        <strain evidence="1 3">WS 5094</strain>
    </source>
</reference>
<dbReference type="PANTHER" id="PTHR38451:SF1">
    <property type="entry name" value="TRNA (ADENINE(22)-N(1))-METHYLTRANSFERASE"/>
    <property type="match status" value="1"/>
</dbReference>
<reference evidence="1" key="2">
    <citation type="submission" date="2020-03" db="EMBL/GenBank/DDBJ databases">
        <authorList>
            <person name="Maier C."/>
            <person name="Huptas C."/>
            <person name="von Neubeck M."/>
            <person name="Scherer S."/>
            <person name="Wenning M."/>
            <person name="Lucking G."/>
        </authorList>
    </citation>
    <scope>NUCLEOTIDE SEQUENCE</scope>
    <source>
        <strain evidence="1">WS 5094</strain>
    </source>
</reference>
<dbReference type="PIRSF" id="PIRSF018637">
    <property type="entry name" value="TrmK"/>
    <property type="match status" value="1"/>
</dbReference>
<sequence length="231" mass="25689">MNEHTLSMRLERVAAHMPAGARLADIGSDHAYLPVALLRRGAIAAAVAGEVALTPFHAARRTVRENGLEQHISVRHANGLAAIAAQDEISVVSICGMGGETIRDILASGSAHLSGRERLVLQPNGGEQPLRQWLMENHYHILCEELLQENRFYYEIIVAERIGPVSYSAEQLYFGPLQMQARSPLFLGKWQRMLVEKRKVLSNLAQARQAVPEARMEEIAQQARWISELLA</sequence>
<dbReference type="Proteomes" id="UP000564604">
    <property type="component" value="Unassembled WGS sequence"/>
</dbReference>
<organism evidence="1 3">
    <name type="scientific">Pseudomonas fragi</name>
    <dbReference type="NCBI Taxonomy" id="296"/>
    <lineage>
        <taxon>Bacteria</taxon>
        <taxon>Pseudomonadati</taxon>
        <taxon>Pseudomonadota</taxon>
        <taxon>Gammaproteobacteria</taxon>
        <taxon>Pseudomonadales</taxon>
        <taxon>Pseudomonadaceae</taxon>
        <taxon>Pseudomonas</taxon>
    </lineage>
</organism>
<dbReference type="PANTHER" id="PTHR38451">
    <property type="entry name" value="TRNA (ADENINE(22)-N(1))-METHYLTRANSFERASE"/>
    <property type="match status" value="1"/>
</dbReference>
<evidence type="ECO:0000313" key="3">
    <source>
        <dbReference type="Proteomes" id="UP000564604"/>
    </source>
</evidence>
<dbReference type="RefSeq" id="WP_095040992.1">
    <property type="nucleotide sequence ID" value="NZ_CP065202.1"/>
</dbReference>
<dbReference type="Proteomes" id="UP000594467">
    <property type="component" value="Chromosome"/>
</dbReference>